<name>A0A3B0PDG5_MYCGL</name>
<evidence type="ECO:0000256" key="1">
    <source>
        <dbReference type="ARBA" id="ARBA00004651"/>
    </source>
</evidence>
<dbReference type="EMBL" id="LS991952">
    <property type="protein sequence ID" value="SYV95198.1"/>
    <property type="molecule type" value="Genomic_DNA"/>
</dbReference>
<reference evidence="8" key="1">
    <citation type="submission" date="2018-06" db="EMBL/GenBank/DDBJ databases">
        <authorList>
            <consortium name="Pathogen Informatics"/>
        </authorList>
    </citation>
    <scope>NUCLEOTIDE SEQUENCE [LARGE SCALE GENOMIC DNA]</scope>
    <source>
        <strain evidence="8">NCTC10115</strain>
    </source>
</reference>
<evidence type="ECO:0000256" key="6">
    <source>
        <dbReference type="SAM" id="Phobius"/>
    </source>
</evidence>
<keyword evidence="2" id="KW-1003">Cell membrane</keyword>
<proteinExistence type="predicted"/>
<organism evidence="7 8">
    <name type="scientific">Mycoplasmoides gallisepticum</name>
    <name type="common">Mycoplasma gallisepticum</name>
    <dbReference type="NCBI Taxonomy" id="2096"/>
    <lineage>
        <taxon>Bacteria</taxon>
        <taxon>Bacillati</taxon>
        <taxon>Mycoplasmatota</taxon>
        <taxon>Mycoplasmoidales</taxon>
        <taxon>Mycoplasmoidaceae</taxon>
        <taxon>Mycoplasmoides</taxon>
    </lineage>
</organism>
<evidence type="ECO:0000256" key="5">
    <source>
        <dbReference type="ARBA" id="ARBA00023136"/>
    </source>
</evidence>
<feature type="transmembrane region" description="Helical" evidence="6">
    <location>
        <begin position="37"/>
        <end position="57"/>
    </location>
</feature>
<evidence type="ECO:0000256" key="2">
    <source>
        <dbReference type="ARBA" id="ARBA00022475"/>
    </source>
</evidence>
<dbReference type="GO" id="GO:0022857">
    <property type="term" value="F:transmembrane transporter activity"/>
    <property type="evidence" value="ECO:0007669"/>
    <property type="project" value="InterPro"/>
</dbReference>
<evidence type="ECO:0000313" key="7">
    <source>
        <dbReference type="EMBL" id="SYV95198.1"/>
    </source>
</evidence>
<dbReference type="AlphaFoldDB" id="A0A3B0PDG5"/>
<evidence type="ECO:0000256" key="4">
    <source>
        <dbReference type="ARBA" id="ARBA00022989"/>
    </source>
</evidence>
<dbReference type="PANTHER" id="PTHR43370">
    <property type="entry name" value="SUGAR ABC TRANSPORTER INTEGRAL MEMBRANE PROTEIN-RELATED"/>
    <property type="match status" value="1"/>
</dbReference>
<sequence length="96" mass="10187">MIVWVLLRFTVFGHKLKTTGLSSSSAEYFGYNKNLLQLSSFAISGALAGILGVVVYTGQASQAIDFSSVGRFGLSSVPIEGFNGIAISLIALNNPW</sequence>
<feature type="non-terminal residue" evidence="7">
    <location>
        <position position="96"/>
    </location>
</feature>
<keyword evidence="5 6" id="KW-0472">Membrane</keyword>
<dbReference type="PANTHER" id="PTHR43370:SF1">
    <property type="entry name" value="GUANOSINE ABC TRANSPORTER PERMEASE PROTEIN NUPQ"/>
    <property type="match status" value="1"/>
</dbReference>
<dbReference type="GO" id="GO:0005886">
    <property type="term" value="C:plasma membrane"/>
    <property type="evidence" value="ECO:0007669"/>
    <property type="project" value="UniProtKB-SubCell"/>
</dbReference>
<evidence type="ECO:0000256" key="3">
    <source>
        <dbReference type="ARBA" id="ARBA00022692"/>
    </source>
</evidence>
<dbReference type="Proteomes" id="UP000260136">
    <property type="component" value="Chromosome"/>
</dbReference>
<dbReference type="Pfam" id="PF02653">
    <property type="entry name" value="BPD_transp_2"/>
    <property type="match status" value="1"/>
</dbReference>
<protein>
    <submittedName>
        <fullName evidence="7">ABC-type uncharacterized transport system, permease component</fullName>
    </submittedName>
</protein>
<feature type="transmembrane region" description="Helical" evidence="6">
    <location>
        <begin position="69"/>
        <end position="92"/>
    </location>
</feature>
<comment type="subcellular location">
    <subcellularLocation>
        <location evidence="1">Cell membrane</location>
        <topology evidence="1">Multi-pass membrane protein</topology>
    </subcellularLocation>
</comment>
<keyword evidence="3 6" id="KW-0812">Transmembrane</keyword>
<dbReference type="InterPro" id="IPR001851">
    <property type="entry name" value="ABC_transp_permease"/>
</dbReference>
<evidence type="ECO:0000313" key="8">
    <source>
        <dbReference type="Proteomes" id="UP000260136"/>
    </source>
</evidence>
<keyword evidence="4 6" id="KW-1133">Transmembrane helix</keyword>
<accession>A0A3B0PDG5</accession>
<gene>
    <name evidence="7" type="ORF">NCTC10115_01291</name>
</gene>